<dbReference type="WBParaSite" id="ACRNAN_scaffold738.g20876.t1">
    <property type="protein sequence ID" value="ACRNAN_scaffold738.g20876.t1"/>
    <property type="gene ID" value="ACRNAN_scaffold738.g20876"/>
</dbReference>
<evidence type="ECO:0000259" key="1">
    <source>
        <dbReference type="Pfam" id="PF21365"/>
    </source>
</evidence>
<dbReference type="SUPFAM" id="SSF51011">
    <property type="entry name" value="Glycosyl hydrolase domain"/>
    <property type="match status" value="1"/>
</dbReference>
<dbReference type="GO" id="GO:0004558">
    <property type="term" value="F:alpha-1,4-glucosidase activity"/>
    <property type="evidence" value="ECO:0007669"/>
    <property type="project" value="TreeGrafter"/>
</dbReference>
<evidence type="ECO:0000313" key="2">
    <source>
        <dbReference type="Proteomes" id="UP000887540"/>
    </source>
</evidence>
<sequence>MWGPAIMVMPVTDPGKDGVGGYLAEYEKWYSLYDFEYGRHMPNGYHKFKAPTNYLPPIFIRGGYIIPRQKPSSTTAASRMNNFQLLIALKLNKKKNEMFAKGELYWDDGESIINHVNDHNWYHFEFEFLVDKVKAELVINRKRQAKDLSLPTIDNIEIFGYTYLPLFQTATLDGEQYKIDSPDTYYDAKTSIVNITTTGLIDLNKNGPTWTLRWQNSGSNMDDNLLNLL</sequence>
<dbReference type="InterPro" id="IPR013780">
    <property type="entry name" value="Glyco_hydro_b"/>
</dbReference>
<evidence type="ECO:0000313" key="3">
    <source>
        <dbReference type="WBParaSite" id="ACRNAN_scaffold738.g20876.t1"/>
    </source>
</evidence>
<proteinExistence type="predicted"/>
<name>A0A914EEZ6_9BILA</name>
<feature type="domain" description="Glycosyl hydrolase family 31 C-terminal" evidence="1">
    <location>
        <begin position="1"/>
        <end position="66"/>
    </location>
</feature>
<dbReference type="Gene3D" id="2.60.40.1180">
    <property type="entry name" value="Golgi alpha-mannosidase II"/>
    <property type="match status" value="2"/>
</dbReference>
<keyword evidence="2" id="KW-1185">Reference proteome</keyword>
<organism evidence="2 3">
    <name type="scientific">Acrobeloides nanus</name>
    <dbReference type="NCBI Taxonomy" id="290746"/>
    <lineage>
        <taxon>Eukaryota</taxon>
        <taxon>Metazoa</taxon>
        <taxon>Ecdysozoa</taxon>
        <taxon>Nematoda</taxon>
        <taxon>Chromadorea</taxon>
        <taxon>Rhabditida</taxon>
        <taxon>Tylenchina</taxon>
        <taxon>Cephalobomorpha</taxon>
        <taxon>Cephaloboidea</taxon>
        <taxon>Cephalobidae</taxon>
        <taxon>Acrobeloides</taxon>
    </lineage>
</organism>
<dbReference type="Pfam" id="PF21365">
    <property type="entry name" value="Glyco_hydro_31_3rd"/>
    <property type="match status" value="1"/>
</dbReference>
<dbReference type="PANTHER" id="PTHR22762:SF133">
    <property type="entry name" value="P-TYPE DOMAIN-CONTAINING PROTEIN"/>
    <property type="match status" value="1"/>
</dbReference>
<dbReference type="PANTHER" id="PTHR22762">
    <property type="entry name" value="ALPHA-GLUCOSIDASE"/>
    <property type="match status" value="1"/>
</dbReference>
<dbReference type="Proteomes" id="UP000887540">
    <property type="component" value="Unplaced"/>
</dbReference>
<reference evidence="3" key="1">
    <citation type="submission" date="2022-11" db="UniProtKB">
        <authorList>
            <consortium name="WormBaseParasite"/>
        </authorList>
    </citation>
    <scope>IDENTIFICATION</scope>
</reference>
<dbReference type="AlphaFoldDB" id="A0A914EEZ6"/>
<dbReference type="InterPro" id="IPR048395">
    <property type="entry name" value="Glyco_hydro_31_C"/>
</dbReference>
<protein>
    <recommendedName>
        <fullName evidence="1">Glycosyl hydrolase family 31 C-terminal domain-containing protein</fullName>
    </recommendedName>
</protein>
<accession>A0A914EEZ6</accession>